<evidence type="ECO:0000313" key="2">
    <source>
        <dbReference type="EMBL" id="MBK1620096.1"/>
    </source>
</evidence>
<dbReference type="AlphaFoldDB" id="A0A9X0WB13"/>
<feature type="compositionally biased region" description="Basic and acidic residues" evidence="1">
    <location>
        <begin position="43"/>
        <end position="52"/>
    </location>
</feature>
<accession>A0A9X0WB13</accession>
<dbReference type="InterPro" id="IPR021973">
    <property type="entry name" value="SprA-related"/>
</dbReference>
<dbReference type="EMBL" id="NRRY01000032">
    <property type="protein sequence ID" value="MBK1620096.1"/>
    <property type="molecule type" value="Genomic_DNA"/>
</dbReference>
<evidence type="ECO:0008006" key="4">
    <source>
        <dbReference type="Google" id="ProtNLM"/>
    </source>
</evidence>
<protein>
    <recommendedName>
        <fullName evidence="4">SprA-related family protein</fullName>
    </recommendedName>
</protein>
<feature type="compositionally biased region" description="Low complexity" evidence="1">
    <location>
        <begin position="7"/>
        <end position="18"/>
    </location>
</feature>
<feature type="region of interest" description="Disordered" evidence="1">
    <location>
        <begin position="1"/>
        <end position="62"/>
    </location>
</feature>
<gene>
    <name evidence="2" type="ORF">CKO42_16940</name>
</gene>
<dbReference type="Proteomes" id="UP001138768">
    <property type="component" value="Unassembled WGS sequence"/>
</dbReference>
<evidence type="ECO:0000313" key="3">
    <source>
        <dbReference type="Proteomes" id="UP001138768"/>
    </source>
</evidence>
<keyword evidence="3" id="KW-1185">Reference proteome</keyword>
<proteinExistence type="predicted"/>
<organism evidence="2 3">
    <name type="scientific">Lamprobacter modestohalophilus</name>
    <dbReference type="NCBI Taxonomy" id="1064514"/>
    <lineage>
        <taxon>Bacteria</taxon>
        <taxon>Pseudomonadati</taxon>
        <taxon>Pseudomonadota</taxon>
        <taxon>Gammaproteobacteria</taxon>
        <taxon>Chromatiales</taxon>
        <taxon>Chromatiaceae</taxon>
        <taxon>Lamprobacter</taxon>
    </lineage>
</organism>
<evidence type="ECO:0000256" key="1">
    <source>
        <dbReference type="SAM" id="MobiDB-lite"/>
    </source>
</evidence>
<reference evidence="2 3" key="1">
    <citation type="journal article" date="2020" name="Microorganisms">
        <title>Osmotic Adaptation and Compatible Solute Biosynthesis of Phototrophic Bacteria as Revealed from Genome Analyses.</title>
        <authorList>
            <person name="Imhoff J.F."/>
            <person name="Rahn T."/>
            <person name="Kunzel S."/>
            <person name="Keller A."/>
            <person name="Neulinger S.C."/>
        </authorList>
    </citation>
    <scope>NUCLEOTIDE SEQUENCE [LARGE SCALE GENOMIC DNA]</scope>
    <source>
        <strain evidence="2 3">DSM 25653</strain>
    </source>
</reference>
<sequence>MAYVGKAANGGAASSPAAWRPSVEAAKTEAGPGQPERSAGEGTRARVSEGDASRNAQNNALAEELTPQELRILDQLKQTDREVRQHELAHQVAGGAYTGSAQFQYEIGPDGQRYAVAGEVSVDYGPVTGDPRATIEKMNVVISAALAPAEPSPTDYKVAARARQYLLMAQLELSQQQTQTGATNFIAEDAAANDDETTDAQLGRDRRVEEYSRIAATTGTSAETAQASLRSVA</sequence>
<name>A0A9X0WB13_9GAMM</name>
<comment type="caution">
    <text evidence="2">The sequence shown here is derived from an EMBL/GenBank/DDBJ whole genome shotgun (WGS) entry which is preliminary data.</text>
</comment>
<dbReference type="Pfam" id="PF12118">
    <property type="entry name" value="SprA-related"/>
    <property type="match status" value="1"/>
</dbReference>